<proteinExistence type="predicted"/>
<evidence type="ECO:0000313" key="2">
    <source>
        <dbReference type="EMBL" id="CAB4126656.1"/>
    </source>
</evidence>
<evidence type="ECO:0000259" key="1">
    <source>
        <dbReference type="Pfam" id="PF13392"/>
    </source>
</evidence>
<dbReference type="SUPFAM" id="SSF54060">
    <property type="entry name" value="His-Me finger endonucleases"/>
    <property type="match status" value="1"/>
</dbReference>
<evidence type="ECO:0000313" key="3">
    <source>
        <dbReference type="EMBL" id="CAB4133113.1"/>
    </source>
</evidence>
<dbReference type="Pfam" id="PF13392">
    <property type="entry name" value="HNH_3"/>
    <property type="match status" value="1"/>
</dbReference>
<feature type="domain" description="HNH nuclease" evidence="1">
    <location>
        <begin position="56"/>
        <end position="99"/>
    </location>
</feature>
<dbReference type="InterPro" id="IPR016177">
    <property type="entry name" value="DNA-bd_dom_sf"/>
</dbReference>
<organism evidence="2">
    <name type="scientific">uncultured Caudovirales phage</name>
    <dbReference type="NCBI Taxonomy" id="2100421"/>
    <lineage>
        <taxon>Viruses</taxon>
        <taxon>Duplodnaviria</taxon>
        <taxon>Heunggongvirae</taxon>
        <taxon>Uroviricota</taxon>
        <taxon>Caudoviricetes</taxon>
        <taxon>Peduoviridae</taxon>
        <taxon>Maltschvirus</taxon>
        <taxon>Maltschvirus maltsch</taxon>
    </lineage>
</organism>
<reference evidence="2" key="1">
    <citation type="submission" date="2020-04" db="EMBL/GenBank/DDBJ databases">
        <authorList>
            <person name="Chiriac C."/>
            <person name="Salcher M."/>
            <person name="Ghai R."/>
            <person name="Kavagutti S V."/>
        </authorList>
    </citation>
    <scope>NUCLEOTIDE SEQUENCE</scope>
</reference>
<name>A0A6J5L099_9CAUD</name>
<dbReference type="InterPro" id="IPR003615">
    <property type="entry name" value="HNH_nuc"/>
</dbReference>
<dbReference type="Gene3D" id="3.90.75.20">
    <property type="match status" value="1"/>
</dbReference>
<gene>
    <name evidence="3" type="ORF">UFOVP254_48</name>
    <name evidence="2" type="ORF">UFOVP76_5</name>
</gene>
<dbReference type="EMBL" id="LR796269">
    <property type="protein sequence ID" value="CAB4133113.1"/>
    <property type="molecule type" value="Genomic_DNA"/>
</dbReference>
<accession>A0A6J5L099</accession>
<sequence length="158" mass="18647">MKPDIDHDQLTTLLHYDPDTGEFTQKLRWWNRKPGDKPGGKTPQGYWYIGVGGKQYPAHRLAWFYVHKNWPNGDIDHINRNRLDNRIANLREVTRSRNLHNTSDQNPVSGHKGVYMTKEKTWEARIMVDYVDYRLGRYRNPEDAADARKFAEKLFFGS</sequence>
<dbReference type="SUPFAM" id="SSF54171">
    <property type="entry name" value="DNA-binding domain"/>
    <property type="match status" value="1"/>
</dbReference>
<dbReference type="GO" id="GO:0003677">
    <property type="term" value="F:DNA binding"/>
    <property type="evidence" value="ECO:0007669"/>
    <property type="project" value="InterPro"/>
</dbReference>
<dbReference type="InterPro" id="IPR044925">
    <property type="entry name" value="His-Me_finger_sf"/>
</dbReference>
<protein>
    <submittedName>
        <fullName evidence="2">HNH nuclease</fullName>
    </submittedName>
</protein>
<dbReference type="EMBL" id="LR796204">
    <property type="protein sequence ID" value="CAB4126656.1"/>
    <property type="molecule type" value="Genomic_DNA"/>
</dbReference>